<dbReference type="Gene3D" id="3.30.70.270">
    <property type="match status" value="1"/>
</dbReference>
<dbReference type="Proteomes" id="UP000288805">
    <property type="component" value="Unassembled WGS sequence"/>
</dbReference>
<evidence type="ECO:0000313" key="9">
    <source>
        <dbReference type="EMBL" id="RVW58014.1"/>
    </source>
</evidence>
<dbReference type="GO" id="GO:0004519">
    <property type="term" value="F:endonuclease activity"/>
    <property type="evidence" value="ECO:0007669"/>
    <property type="project" value="UniProtKB-KW"/>
</dbReference>
<keyword evidence="3" id="KW-0548">Nucleotidyltransferase</keyword>
<dbReference type="FunFam" id="3.10.10.10:FF:000007">
    <property type="entry name" value="Retrovirus-related Pol polyprotein from transposon 17.6-like Protein"/>
    <property type="match status" value="1"/>
</dbReference>
<dbReference type="CDD" id="cd01647">
    <property type="entry name" value="RT_LTR"/>
    <property type="match status" value="1"/>
</dbReference>
<sequence length="112" mass="12919">MLEVGIVWPSLSPFSSPMLVKKKNGGWRFCVDYCALNKVTILDRFPILVINELLDELHGTIVSSKLDLKLGYRQIRVRLQDIHKTMFHTHKGHYEFLVMPFGLTNAPMTFQS</sequence>
<accession>A0A438FDG8</accession>
<dbReference type="InterPro" id="IPR043128">
    <property type="entry name" value="Rev_trsase/Diguanyl_cyclase"/>
</dbReference>
<evidence type="ECO:0000256" key="4">
    <source>
        <dbReference type="ARBA" id="ARBA00022722"/>
    </source>
</evidence>
<dbReference type="PANTHER" id="PTHR24559">
    <property type="entry name" value="TRANSPOSON TY3-I GAG-POL POLYPROTEIN"/>
    <property type="match status" value="1"/>
</dbReference>
<dbReference type="GO" id="GO:0003964">
    <property type="term" value="F:RNA-directed DNA polymerase activity"/>
    <property type="evidence" value="ECO:0007669"/>
    <property type="project" value="UniProtKB-KW"/>
</dbReference>
<feature type="domain" description="Reverse transcriptase" evidence="8">
    <location>
        <begin position="20"/>
        <end position="111"/>
    </location>
</feature>
<keyword evidence="5" id="KW-0255">Endonuclease</keyword>
<dbReference type="InterPro" id="IPR000477">
    <property type="entry name" value="RT_dom"/>
</dbReference>
<name>A0A438FDG8_VITVI</name>
<dbReference type="InterPro" id="IPR043502">
    <property type="entry name" value="DNA/RNA_pol_sf"/>
</dbReference>
<keyword evidence="4" id="KW-0540">Nuclease</keyword>
<evidence type="ECO:0000256" key="5">
    <source>
        <dbReference type="ARBA" id="ARBA00022759"/>
    </source>
</evidence>
<evidence type="ECO:0000256" key="1">
    <source>
        <dbReference type="ARBA" id="ARBA00022670"/>
    </source>
</evidence>
<evidence type="ECO:0000256" key="2">
    <source>
        <dbReference type="ARBA" id="ARBA00022679"/>
    </source>
</evidence>
<dbReference type="AlphaFoldDB" id="A0A438FDG8"/>
<dbReference type="GO" id="GO:0008233">
    <property type="term" value="F:peptidase activity"/>
    <property type="evidence" value="ECO:0007669"/>
    <property type="project" value="UniProtKB-KW"/>
</dbReference>
<gene>
    <name evidence="9" type="primary">TY3B-I_711</name>
    <name evidence="9" type="ORF">CK203_113087</name>
</gene>
<evidence type="ECO:0000256" key="3">
    <source>
        <dbReference type="ARBA" id="ARBA00022695"/>
    </source>
</evidence>
<organism evidence="9 10">
    <name type="scientific">Vitis vinifera</name>
    <name type="common">Grape</name>
    <dbReference type="NCBI Taxonomy" id="29760"/>
    <lineage>
        <taxon>Eukaryota</taxon>
        <taxon>Viridiplantae</taxon>
        <taxon>Streptophyta</taxon>
        <taxon>Embryophyta</taxon>
        <taxon>Tracheophyta</taxon>
        <taxon>Spermatophyta</taxon>
        <taxon>Magnoliopsida</taxon>
        <taxon>eudicotyledons</taxon>
        <taxon>Gunneridae</taxon>
        <taxon>Pentapetalae</taxon>
        <taxon>rosids</taxon>
        <taxon>Vitales</taxon>
        <taxon>Vitaceae</taxon>
        <taxon>Viteae</taxon>
        <taxon>Vitis</taxon>
    </lineage>
</organism>
<evidence type="ECO:0000259" key="8">
    <source>
        <dbReference type="Pfam" id="PF00078"/>
    </source>
</evidence>
<keyword evidence="7" id="KW-0695">RNA-directed DNA polymerase</keyword>
<keyword evidence="2" id="KW-0808">Transferase</keyword>
<dbReference type="EMBL" id="QGNW01000992">
    <property type="protein sequence ID" value="RVW58014.1"/>
    <property type="molecule type" value="Genomic_DNA"/>
</dbReference>
<dbReference type="PANTHER" id="PTHR24559:SF450">
    <property type="entry name" value="RNA-DIRECTED DNA POLYMERASE HOMOLOG"/>
    <property type="match status" value="1"/>
</dbReference>
<dbReference type="Pfam" id="PF00078">
    <property type="entry name" value="RVT_1"/>
    <property type="match status" value="1"/>
</dbReference>
<evidence type="ECO:0000313" key="10">
    <source>
        <dbReference type="Proteomes" id="UP000288805"/>
    </source>
</evidence>
<proteinExistence type="predicted"/>
<keyword evidence="1" id="KW-0645">Protease</keyword>
<evidence type="ECO:0000256" key="6">
    <source>
        <dbReference type="ARBA" id="ARBA00022801"/>
    </source>
</evidence>
<dbReference type="GO" id="GO:0006508">
    <property type="term" value="P:proteolysis"/>
    <property type="evidence" value="ECO:0007669"/>
    <property type="project" value="UniProtKB-KW"/>
</dbReference>
<protein>
    <submittedName>
        <fullName evidence="9">Transposon Ty3-I Gag-Pol polyprotein</fullName>
    </submittedName>
</protein>
<evidence type="ECO:0000256" key="7">
    <source>
        <dbReference type="ARBA" id="ARBA00022918"/>
    </source>
</evidence>
<dbReference type="Gene3D" id="3.10.10.10">
    <property type="entry name" value="HIV Type 1 Reverse Transcriptase, subunit A, domain 1"/>
    <property type="match status" value="1"/>
</dbReference>
<reference evidence="9 10" key="1">
    <citation type="journal article" date="2018" name="PLoS Genet.">
        <title>Population sequencing reveals clonal diversity and ancestral inbreeding in the grapevine cultivar Chardonnay.</title>
        <authorList>
            <person name="Roach M.J."/>
            <person name="Johnson D.L."/>
            <person name="Bohlmann J."/>
            <person name="van Vuuren H.J."/>
            <person name="Jones S.J."/>
            <person name="Pretorius I.S."/>
            <person name="Schmidt S.A."/>
            <person name="Borneman A.R."/>
        </authorList>
    </citation>
    <scope>NUCLEOTIDE SEQUENCE [LARGE SCALE GENOMIC DNA]</scope>
    <source>
        <strain evidence="10">cv. Chardonnay</strain>
        <tissue evidence="9">Leaf</tissue>
    </source>
</reference>
<keyword evidence="6" id="KW-0378">Hydrolase</keyword>
<dbReference type="SUPFAM" id="SSF56672">
    <property type="entry name" value="DNA/RNA polymerases"/>
    <property type="match status" value="1"/>
</dbReference>
<comment type="caution">
    <text evidence="9">The sequence shown here is derived from an EMBL/GenBank/DDBJ whole genome shotgun (WGS) entry which is preliminary data.</text>
</comment>
<dbReference type="InterPro" id="IPR053134">
    <property type="entry name" value="RNA-dir_DNA_polymerase"/>
</dbReference>